<sequence>MSLSKPCRLLAIPPELRNHIYSLLLSSSTTIRVTHEGITRPRPCKLVFPNEDPSHQTTNIIATNRQVQQEAAAILYGNNTFLFVSTRALTVFLAHVSRSARCLRSVTLDALDCERDVLRFSANMLTQVTALSCLTIRVSRYYPDEAPEIASDLLPLVRTLYNARMQSKITDILEIIKIVPDGEETQLVRIDVKTAVGIELSTSKDQKFKAWVDDIKTHLAEIVADENGDGVVSMK</sequence>
<dbReference type="GeneID" id="71992418"/>
<dbReference type="PANTHER" id="PTHR42085:SF8">
    <property type="entry name" value="F-BOX DOMAIN-CONTAINING PROTEIN"/>
    <property type="match status" value="1"/>
</dbReference>
<accession>A0A9Q8UVI4</accession>
<dbReference type="AlphaFoldDB" id="A0A9Q8UVI4"/>
<gene>
    <name evidence="1" type="ORF">CLAFUR5_12540</name>
</gene>
<dbReference type="EMBL" id="CP090173">
    <property type="protein sequence ID" value="UJO23935.1"/>
    <property type="molecule type" value="Genomic_DNA"/>
</dbReference>
<dbReference type="OrthoDB" id="5397846at2759"/>
<reference evidence="1" key="2">
    <citation type="journal article" date="2022" name="Microb. Genom.">
        <title>A chromosome-scale genome assembly of the tomato pathogen Cladosporium fulvum reveals a compartmentalized genome architecture and the presence of a dispensable chromosome.</title>
        <authorList>
            <person name="Zaccaron A.Z."/>
            <person name="Chen L.H."/>
            <person name="Samaras A."/>
            <person name="Stergiopoulos I."/>
        </authorList>
    </citation>
    <scope>NUCLEOTIDE SEQUENCE</scope>
    <source>
        <strain evidence="1">Race5_Kim</strain>
    </source>
</reference>
<keyword evidence="2" id="KW-1185">Reference proteome</keyword>
<reference evidence="1" key="1">
    <citation type="submission" date="2021-12" db="EMBL/GenBank/DDBJ databases">
        <authorList>
            <person name="Zaccaron A."/>
            <person name="Stergiopoulos I."/>
        </authorList>
    </citation>
    <scope>NUCLEOTIDE SEQUENCE</scope>
    <source>
        <strain evidence="1">Race5_Kim</strain>
    </source>
</reference>
<proteinExistence type="predicted"/>
<name>A0A9Q8UVI4_PASFU</name>
<dbReference type="InterPro" id="IPR038883">
    <property type="entry name" value="AN11006-like"/>
</dbReference>
<protein>
    <submittedName>
        <fullName evidence="1">Uncharacterized protein</fullName>
    </submittedName>
</protein>
<dbReference type="PANTHER" id="PTHR42085">
    <property type="entry name" value="F-BOX DOMAIN-CONTAINING PROTEIN"/>
    <property type="match status" value="1"/>
</dbReference>
<organism evidence="1 2">
    <name type="scientific">Passalora fulva</name>
    <name type="common">Tomato leaf mold</name>
    <name type="synonym">Cladosporium fulvum</name>
    <dbReference type="NCBI Taxonomy" id="5499"/>
    <lineage>
        <taxon>Eukaryota</taxon>
        <taxon>Fungi</taxon>
        <taxon>Dikarya</taxon>
        <taxon>Ascomycota</taxon>
        <taxon>Pezizomycotina</taxon>
        <taxon>Dothideomycetes</taxon>
        <taxon>Dothideomycetidae</taxon>
        <taxon>Mycosphaerellales</taxon>
        <taxon>Mycosphaerellaceae</taxon>
        <taxon>Fulvia</taxon>
    </lineage>
</organism>
<dbReference type="Proteomes" id="UP000756132">
    <property type="component" value="Chromosome 11"/>
</dbReference>
<dbReference type="KEGG" id="ffu:CLAFUR5_12540"/>
<evidence type="ECO:0000313" key="1">
    <source>
        <dbReference type="EMBL" id="UJO23935.1"/>
    </source>
</evidence>
<dbReference type="RefSeq" id="XP_047768301.1">
    <property type="nucleotide sequence ID" value="XM_047911688.1"/>
</dbReference>
<evidence type="ECO:0000313" key="2">
    <source>
        <dbReference type="Proteomes" id="UP000756132"/>
    </source>
</evidence>